<name>A0A4S4NRE4_9BACT</name>
<organism evidence="2 3">
    <name type="scientific">Neolewinella litorea</name>
    <dbReference type="NCBI Taxonomy" id="2562452"/>
    <lineage>
        <taxon>Bacteria</taxon>
        <taxon>Pseudomonadati</taxon>
        <taxon>Bacteroidota</taxon>
        <taxon>Saprospiria</taxon>
        <taxon>Saprospirales</taxon>
        <taxon>Lewinellaceae</taxon>
        <taxon>Neolewinella</taxon>
    </lineage>
</organism>
<comment type="caution">
    <text evidence="2">The sequence shown here is derived from an EMBL/GenBank/DDBJ whole genome shotgun (WGS) entry which is preliminary data.</text>
</comment>
<dbReference type="Pfam" id="PF08808">
    <property type="entry name" value="RES"/>
    <property type="match status" value="1"/>
</dbReference>
<dbReference type="Proteomes" id="UP000308528">
    <property type="component" value="Unassembled WGS sequence"/>
</dbReference>
<proteinExistence type="predicted"/>
<evidence type="ECO:0000313" key="2">
    <source>
        <dbReference type="EMBL" id="THH41775.1"/>
    </source>
</evidence>
<protein>
    <submittedName>
        <fullName evidence="2">RES domain-containing protein</fullName>
    </submittedName>
</protein>
<gene>
    <name evidence="2" type="ORF">E4021_04075</name>
</gene>
<evidence type="ECO:0000313" key="3">
    <source>
        <dbReference type="Proteomes" id="UP000308528"/>
    </source>
</evidence>
<keyword evidence="3" id="KW-1185">Reference proteome</keyword>
<evidence type="ECO:0000259" key="1">
    <source>
        <dbReference type="SMART" id="SM00953"/>
    </source>
</evidence>
<dbReference type="OrthoDB" id="9789501at2"/>
<accession>A0A4S4NRE4</accession>
<feature type="domain" description="RES" evidence="1">
    <location>
        <begin position="14"/>
        <end position="139"/>
    </location>
</feature>
<dbReference type="RefSeq" id="WP_136456618.1">
    <property type="nucleotide sequence ID" value="NZ_SRSF01000001.1"/>
</dbReference>
<sequence length="152" mass="17108">MLVYRIAKDRYIRDLTGTGAKLYGGRWNPKGYAMLYTSENKSLAALEVLVHLSPGTVPDDLTIATLRLPDDELRSYEGEVLVSPGSREPEHRFLAQAGKAWLDSRACLAWKVPSVLIPGEHNILINPLHPAANDISIEMLEPFTFDERFFIR</sequence>
<dbReference type="InterPro" id="IPR014914">
    <property type="entry name" value="RES_dom"/>
</dbReference>
<dbReference type="EMBL" id="SRSF01000001">
    <property type="protein sequence ID" value="THH41775.1"/>
    <property type="molecule type" value="Genomic_DNA"/>
</dbReference>
<dbReference type="AlphaFoldDB" id="A0A4S4NRE4"/>
<reference evidence="2 3" key="1">
    <citation type="submission" date="2019-04" db="EMBL/GenBank/DDBJ databases">
        <title>Lewinella litorea sp. nov., isolated from a marine sand.</title>
        <authorList>
            <person name="Yoon J.-H."/>
        </authorList>
    </citation>
    <scope>NUCLEOTIDE SEQUENCE [LARGE SCALE GENOMIC DNA]</scope>
    <source>
        <strain evidence="2 3">HSMS-39</strain>
    </source>
</reference>
<dbReference type="SMART" id="SM00953">
    <property type="entry name" value="RES"/>
    <property type="match status" value="1"/>
</dbReference>